<proteinExistence type="predicted"/>
<sequence length="108" mass="12572">MTIELRKDFFWHRALPIPGQDAARVRKDYAGAIIHWDEYEQDSMFGWTIVPLVPYSKGGDDNWMSMLPYHMKNALAKGDDYPCYQTVLSSCGLENISKVQKWDVMRLL</sequence>
<name>J9F4X4_9ZZZZ</name>
<dbReference type="EMBL" id="AMCI01009423">
    <property type="protein sequence ID" value="EJW89528.1"/>
    <property type="molecule type" value="Genomic_DNA"/>
</dbReference>
<evidence type="ECO:0000313" key="1">
    <source>
        <dbReference type="EMBL" id="EJW89528.1"/>
    </source>
</evidence>
<protein>
    <submittedName>
        <fullName evidence="1">HNH nuclease</fullName>
    </submittedName>
</protein>
<reference evidence="1" key="1">
    <citation type="journal article" date="2012" name="PLoS ONE">
        <title>Gene sets for utilization of primary and secondary nutrition supplies in the distal gut of endangered iberian lynx.</title>
        <authorList>
            <person name="Alcaide M."/>
            <person name="Messina E."/>
            <person name="Richter M."/>
            <person name="Bargiela R."/>
            <person name="Peplies J."/>
            <person name="Huws S.A."/>
            <person name="Newbold C.J."/>
            <person name="Golyshin P.N."/>
            <person name="Simon M.A."/>
            <person name="Lopez G."/>
            <person name="Yakimov M.M."/>
            <person name="Ferrer M."/>
        </authorList>
    </citation>
    <scope>NUCLEOTIDE SEQUENCE</scope>
</reference>
<organism evidence="1">
    <name type="scientific">gut metagenome</name>
    <dbReference type="NCBI Taxonomy" id="749906"/>
    <lineage>
        <taxon>unclassified sequences</taxon>
        <taxon>metagenomes</taxon>
        <taxon>organismal metagenomes</taxon>
    </lineage>
</organism>
<comment type="caution">
    <text evidence="1">The sequence shown here is derived from an EMBL/GenBank/DDBJ whole genome shotgun (WGS) entry which is preliminary data.</text>
</comment>
<gene>
    <name evidence="1" type="ORF">EVA_22364</name>
</gene>
<accession>J9F4X4</accession>
<dbReference type="AlphaFoldDB" id="J9F4X4"/>